<gene>
    <name evidence="6" type="ORF">LOX96_07540</name>
</gene>
<organism evidence="6 7">
    <name type="scientific">Legionella maioricensis</name>
    <dbReference type="NCBI Taxonomy" id="2896528"/>
    <lineage>
        <taxon>Bacteria</taxon>
        <taxon>Pseudomonadati</taxon>
        <taxon>Pseudomonadota</taxon>
        <taxon>Gammaproteobacteria</taxon>
        <taxon>Legionellales</taxon>
        <taxon>Legionellaceae</taxon>
        <taxon>Legionella</taxon>
    </lineage>
</organism>
<dbReference type="AlphaFoldDB" id="A0A9X2D040"/>
<dbReference type="EMBL" id="JAJKBJ010000007">
    <property type="protein sequence ID" value="MCL9683941.1"/>
    <property type="molecule type" value="Genomic_DNA"/>
</dbReference>
<dbReference type="PANTHER" id="PTHR35936:SF17">
    <property type="entry name" value="ARGININE-BINDING EXTRACELLULAR PROTEIN ARTP"/>
    <property type="match status" value="1"/>
</dbReference>
<dbReference type="InterPro" id="IPR001638">
    <property type="entry name" value="Solute-binding_3/MltF_N"/>
</dbReference>
<comment type="subcellular location">
    <subcellularLocation>
        <location evidence="1">Cell envelope</location>
    </subcellularLocation>
</comment>
<dbReference type="Proteomes" id="UP001139721">
    <property type="component" value="Unassembled WGS sequence"/>
</dbReference>
<name>A0A9X2D040_9GAMM</name>
<dbReference type="GO" id="GO:0030313">
    <property type="term" value="C:cell envelope"/>
    <property type="evidence" value="ECO:0007669"/>
    <property type="project" value="UniProtKB-SubCell"/>
</dbReference>
<comment type="similarity">
    <text evidence="2 4">Belongs to the bacterial solute-binding protein 3 family.</text>
</comment>
<proteinExistence type="inferred from homology"/>
<dbReference type="RefSeq" id="WP_250422841.1">
    <property type="nucleotide sequence ID" value="NZ_JAJKBJ010000007.1"/>
</dbReference>
<evidence type="ECO:0000256" key="1">
    <source>
        <dbReference type="ARBA" id="ARBA00004196"/>
    </source>
</evidence>
<feature type="domain" description="Solute-binding protein family 3/N-terminal" evidence="5">
    <location>
        <begin position="21"/>
        <end position="242"/>
    </location>
</feature>
<accession>A0A9X2D040</accession>
<evidence type="ECO:0000313" key="6">
    <source>
        <dbReference type="EMBL" id="MCL9683941.1"/>
    </source>
</evidence>
<protein>
    <submittedName>
        <fullName evidence="6">Transporter substrate-binding domain-containing protein</fullName>
    </submittedName>
</protein>
<keyword evidence="3" id="KW-0732">Signal</keyword>
<reference evidence="6" key="1">
    <citation type="submission" date="2021-11" db="EMBL/GenBank/DDBJ databases">
        <title>Legionella maioricencis sp. nov., a new species isolated from hot water samples in Mallorca.</title>
        <authorList>
            <person name="Crespi S."/>
            <person name="Drasar V."/>
            <person name="Salva-Serra F."/>
            <person name="Jaen-Luchoro D."/>
            <person name="Pineiro-Iglesias B."/>
            <person name="Aliaga F."/>
            <person name="Fernandez-Juarez V."/>
            <person name="Coll G."/>
            <person name="Moore E.R.B."/>
            <person name="Bennasar-Figueras A."/>
        </authorList>
    </citation>
    <scope>NUCLEOTIDE SEQUENCE</scope>
    <source>
        <strain evidence="6">HCPI-6</strain>
    </source>
</reference>
<dbReference type="PROSITE" id="PS01039">
    <property type="entry name" value="SBP_BACTERIAL_3"/>
    <property type="match status" value="1"/>
</dbReference>
<dbReference type="Pfam" id="PF00497">
    <property type="entry name" value="SBP_bac_3"/>
    <property type="match status" value="1"/>
</dbReference>
<dbReference type="PANTHER" id="PTHR35936">
    <property type="entry name" value="MEMBRANE-BOUND LYTIC MUREIN TRANSGLYCOSYLASE F"/>
    <property type="match status" value="1"/>
</dbReference>
<evidence type="ECO:0000313" key="7">
    <source>
        <dbReference type="Proteomes" id="UP001139721"/>
    </source>
</evidence>
<keyword evidence="7" id="KW-1185">Reference proteome</keyword>
<comment type="caution">
    <text evidence="6">The sequence shown here is derived from an EMBL/GenBank/DDBJ whole genome shotgun (WGS) entry which is preliminary data.</text>
</comment>
<evidence type="ECO:0000256" key="2">
    <source>
        <dbReference type="ARBA" id="ARBA00010333"/>
    </source>
</evidence>
<evidence type="ECO:0000256" key="3">
    <source>
        <dbReference type="ARBA" id="ARBA00022729"/>
    </source>
</evidence>
<dbReference type="SMART" id="SM00062">
    <property type="entry name" value="PBPb"/>
    <property type="match status" value="1"/>
</dbReference>
<sequence length="242" mass="26987">MNIKILLLAFCFLFSTSGYSDIKIGTLIFNPPFILSLGAGFDMDLTRLLCKRLNEQCHFIPMTIDQLSNALHNGEIDMAIGGISISPTQKTDYIFSLPYMLSKGQFLVLSDGPYQSLNKLQGSTVGVVQDDLNGGVFYNYLQTTYHGLFKIQQYANVSDILSALNSKVISAAFLHRSVVNYWTQQDGSNLPPLGPIVLLGDGIAFMASPKNKELIDRINVLLKQMEQDNTYLNLYNTYFANE</sequence>
<dbReference type="Gene3D" id="3.40.190.10">
    <property type="entry name" value="Periplasmic binding protein-like II"/>
    <property type="match status" value="2"/>
</dbReference>
<evidence type="ECO:0000259" key="5">
    <source>
        <dbReference type="SMART" id="SM00062"/>
    </source>
</evidence>
<dbReference type="InterPro" id="IPR018313">
    <property type="entry name" value="SBP_3_CS"/>
</dbReference>
<dbReference type="SUPFAM" id="SSF53850">
    <property type="entry name" value="Periplasmic binding protein-like II"/>
    <property type="match status" value="1"/>
</dbReference>
<evidence type="ECO:0000256" key="4">
    <source>
        <dbReference type="RuleBase" id="RU003744"/>
    </source>
</evidence>